<sequence>MLNKTQSTDQSFPDQVKQIDSIIHSIGNDDFFRLVNEHIGRIKRMVSFDVSESIIVELANISLGTLINSNSLLSEDIFIKPHKANYKRYLLYSDPDHGFIVMAVVWAPGASTPIHDHGTWGVVGVLKGSLSITNYKWVKNLSQPNNKSI</sequence>
<evidence type="ECO:0000313" key="1">
    <source>
        <dbReference type="EMBL" id="SVB46690.1"/>
    </source>
</evidence>
<name>A0A382E7R3_9ZZZZ</name>
<reference evidence="1" key="1">
    <citation type="submission" date="2018-05" db="EMBL/GenBank/DDBJ databases">
        <authorList>
            <person name="Lanie J.A."/>
            <person name="Ng W.-L."/>
            <person name="Kazmierczak K.M."/>
            <person name="Andrzejewski T.M."/>
            <person name="Davidsen T.M."/>
            <person name="Wayne K.J."/>
            <person name="Tettelin H."/>
            <person name="Glass J.I."/>
            <person name="Rusch D."/>
            <person name="Podicherti R."/>
            <person name="Tsui H.-C.T."/>
            <person name="Winkler M.E."/>
        </authorList>
    </citation>
    <scope>NUCLEOTIDE SEQUENCE</scope>
</reference>
<protein>
    <recommendedName>
        <fullName evidence="2">Cysteine dioxygenase</fullName>
    </recommendedName>
</protein>
<dbReference type="EMBL" id="UINC01043112">
    <property type="protein sequence ID" value="SVB46690.1"/>
    <property type="molecule type" value="Genomic_DNA"/>
</dbReference>
<evidence type="ECO:0008006" key="2">
    <source>
        <dbReference type="Google" id="ProtNLM"/>
    </source>
</evidence>
<dbReference type="InterPro" id="IPR014710">
    <property type="entry name" value="RmlC-like_jellyroll"/>
</dbReference>
<dbReference type="InterPro" id="IPR011051">
    <property type="entry name" value="RmlC_Cupin_sf"/>
</dbReference>
<proteinExistence type="predicted"/>
<gene>
    <name evidence="1" type="ORF">METZ01_LOCUS199544</name>
</gene>
<dbReference type="Gene3D" id="2.60.120.10">
    <property type="entry name" value="Jelly Rolls"/>
    <property type="match status" value="1"/>
</dbReference>
<feature type="non-terminal residue" evidence="1">
    <location>
        <position position="149"/>
    </location>
</feature>
<organism evidence="1">
    <name type="scientific">marine metagenome</name>
    <dbReference type="NCBI Taxonomy" id="408172"/>
    <lineage>
        <taxon>unclassified sequences</taxon>
        <taxon>metagenomes</taxon>
        <taxon>ecological metagenomes</taxon>
    </lineage>
</organism>
<accession>A0A382E7R3</accession>
<dbReference type="AlphaFoldDB" id="A0A382E7R3"/>
<dbReference type="SUPFAM" id="SSF51182">
    <property type="entry name" value="RmlC-like cupins"/>
    <property type="match status" value="1"/>
</dbReference>
<dbReference type="CDD" id="cd10548">
    <property type="entry name" value="cupin_CDO"/>
    <property type="match status" value="1"/>
</dbReference>